<evidence type="ECO:0000256" key="8">
    <source>
        <dbReference type="ARBA" id="ARBA00023065"/>
    </source>
</evidence>
<comment type="subcellular location">
    <subcellularLocation>
        <location evidence="1 12">Cell outer membrane</location>
        <topology evidence="1 12">Multi-pass membrane protein</topology>
    </subcellularLocation>
</comment>
<sequence length="705" mass="77629">MRALLRTCLIGASILISPYALADDTAVDARDSSRLETVTVTESRMLRETAYSSVSISRIDEDTVRQRAAVHPSELITAPGVWISRGNGQEHLTAIRSPVLTGAGSCGAFAVVEEGVPVRGTGFCNVNQLFDSNLAQAGGVEVLRGPGTVLYGSDAQHGVINILSRVPERNLDSLALEAGANDYQRIKVAHSRTAETQTDAARTKGFRVSFNGARDGGYKHDSGYDQQKLTFRHDWHSGEVSAQTLVNLSNLNQETAGYVSGKGAYKDAARKRENPNPEAFRDTRSARAQTRIEIATGEDSQWVITPYARATDMAFLMHFLPGTPLEENGQTGAGVQTAHHRQLSESISLISGVDLELTDAWLRQTQDGGFSSFPAGKQYDYSVTAMVGAAYSSVDWQLSQATGASLGARFETLHYDYDNRMRSGDTAEDGSICINGYTGVEGCRYTRPEDRSDQFENLSLNLSLHHQFSRSLSGVARLARGFRAPQATELYRLQNGQMQAGLDSEAVDSLELGLRGGSSAVRWNLTGYYMEKDNVIFQSSERLNLSDGKTRHYGLEYEFGWLPVDNWEVAVGGNLSRHRYTNNVSAPGSDLLIKTRGNDIDTAPRRQHNLSLSWIPVEETRVTMQWQSLGRYYTDIENAHEYPGHDLLNLSLRHSLSETVAVGLRVRNLMNVDYAERADYSSLGGGDRYFIGEPRSVYGNVRVTF</sequence>
<dbReference type="Pfam" id="PF00593">
    <property type="entry name" value="TonB_dep_Rec_b-barrel"/>
    <property type="match status" value="1"/>
</dbReference>
<feature type="domain" description="TonB-dependent receptor plug" evidence="16">
    <location>
        <begin position="53"/>
        <end position="159"/>
    </location>
</feature>
<keyword evidence="4" id="KW-0410">Iron transport</keyword>
<comment type="similarity">
    <text evidence="12 13">Belongs to the TonB-dependent receptor family.</text>
</comment>
<keyword evidence="7" id="KW-0408">Iron</keyword>
<dbReference type="InterPro" id="IPR036942">
    <property type="entry name" value="Beta-barrel_TonB_sf"/>
</dbReference>
<dbReference type="InterPro" id="IPR000531">
    <property type="entry name" value="Beta-barrel_TonB"/>
</dbReference>
<comment type="caution">
    <text evidence="17">The sequence shown here is derived from an EMBL/GenBank/DDBJ whole genome shotgun (WGS) entry which is preliminary data.</text>
</comment>
<proteinExistence type="inferred from homology"/>
<dbReference type="RefSeq" id="WP_230435062.1">
    <property type="nucleotide sequence ID" value="NZ_CP087715.1"/>
</dbReference>
<keyword evidence="11 12" id="KW-0998">Cell outer membrane</keyword>
<keyword evidence="6 14" id="KW-0732">Signal</keyword>
<reference evidence="18" key="1">
    <citation type="journal article" date="2019" name="Int. J. Syst. Evol. Microbiol.">
        <title>The Global Catalogue of Microorganisms (GCM) 10K type strain sequencing project: providing services to taxonomists for standard genome sequencing and annotation.</title>
        <authorList>
            <consortium name="The Broad Institute Genomics Platform"/>
            <consortium name="The Broad Institute Genome Sequencing Center for Infectious Disease"/>
            <person name="Wu L."/>
            <person name="Ma J."/>
        </authorList>
    </citation>
    <scope>NUCLEOTIDE SEQUENCE [LARGE SCALE GENOMIC DNA]</scope>
    <source>
        <strain evidence="18">CCUG 54356</strain>
    </source>
</reference>
<organism evidence="17 18">
    <name type="scientific">Microbulbifer celer</name>
    <dbReference type="NCBI Taxonomy" id="435905"/>
    <lineage>
        <taxon>Bacteria</taxon>
        <taxon>Pseudomonadati</taxon>
        <taxon>Pseudomonadota</taxon>
        <taxon>Gammaproteobacteria</taxon>
        <taxon>Cellvibrionales</taxon>
        <taxon>Microbulbiferaceae</taxon>
        <taxon>Microbulbifer</taxon>
    </lineage>
</organism>
<protein>
    <submittedName>
        <fullName evidence="17">TonB-dependent receptor</fullName>
    </submittedName>
</protein>
<keyword evidence="9 13" id="KW-0798">TonB box</keyword>
<dbReference type="Proteomes" id="UP001597264">
    <property type="component" value="Unassembled WGS sequence"/>
</dbReference>
<name>A0ABW3UDY3_9GAMM</name>
<dbReference type="PANTHER" id="PTHR32552">
    <property type="entry name" value="FERRICHROME IRON RECEPTOR-RELATED"/>
    <property type="match status" value="1"/>
</dbReference>
<dbReference type="PROSITE" id="PS52016">
    <property type="entry name" value="TONB_DEPENDENT_REC_3"/>
    <property type="match status" value="1"/>
</dbReference>
<accession>A0ABW3UDY3</accession>
<evidence type="ECO:0000256" key="3">
    <source>
        <dbReference type="ARBA" id="ARBA00022452"/>
    </source>
</evidence>
<evidence type="ECO:0000256" key="12">
    <source>
        <dbReference type="PROSITE-ProRule" id="PRU01360"/>
    </source>
</evidence>
<evidence type="ECO:0000256" key="9">
    <source>
        <dbReference type="ARBA" id="ARBA00023077"/>
    </source>
</evidence>
<dbReference type="SUPFAM" id="SSF56935">
    <property type="entry name" value="Porins"/>
    <property type="match status" value="1"/>
</dbReference>
<evidence type="ECO:0000256" key="1">
    <source>
        <dbReference type="ARBA" id="ARBA00004571"/>
    </source>
</evidence>
<dbReference type="EMBL" id="JBHTLR010000034">
    <property type="protein sequence ID" value="MFD1218402.1"/>
    <property type="molecule type" value="Genomic_DNA"/>
</dbReference>
<evidence type="ECO:0000256" key="4">
    <source>
        <dbReference type="ARBA" id="ARBA00022496"/>
    </source>
</evidence>
<feature type="chain" id="PRO_5045732929" evidence="14">
    <location>
        <begin position="23"/>
        <end position="705"/>
    </location>
</feature>
<evidence type="ECO:0000256" key="7">
    <source>
        <dbReference type="ARBA" id="ARBA00023004"/>
    </source>
</evidence>
<dbReference type="Gene3D" id="2.40.170.20">
    <property type="entry name" value="TonB-dependent receptor, beta-barrel domain"/>
    <property type="match status" value="1"/>
</dbReference>
<keyword evidence="10 12" id="KW-0472">Membrane</keyword>
<keyword evidence="8" id="KW-0406">Ion transport</keyword>
<feature type="signal peptide" evidence="14">
    <location>
        <begin position="1"/>
        <end position="22"/>
    </location>
</feature>
<evidence type="ECO:0000259" key="15">
    <source>
        <dbReference type="Pfam" id="PF00593"/>
    </source>
</evidence>
<evidence type="ECO:0000313" key="17">
    <source>
        <dbReference type="EMBL" id="MFD1218402.1"/>
    </source>
</evidence>
<evidence type="ECO:0000256" key="13">
    <source>
        <dbReference type="RuleBase" id="RU003357"/>
    </source>
</evidence>
<keyword evidence="18" id="KW-1185">Reference proteome</keyword>
<gene>
    <name evidence="17" type="ORF">ACFQ2X_17510</name>
</gene>
<dbReference type="InterPro" id="IPR037066">
    <property type="entry name" value="Plug_dom_sf"/>
</dbReference>
<evidence type="ECO:0000256" key="14">
    <source>
        <dbReference type="SAM" id="SignalP"/>
    </source>
</evidence>
<dbReference type="InterPro" id="IPR039426">
    <property type="entry name" value="TonB-dep_rcpt-like"/>
</dbReference>
<dbReference type="PANTHER" id="PTHR32552:SF89">
    <property type="entry name" value="CATECHOLATE SIDEROPHORE RECEPTOR FIU"/>
    <property type="match status" value="1"/>
</dbReference>
<keyword evidence="2 12" id="KW-0813">Transport</keyword>
<evidence type="ECO:0000256" key="6">
    <source>
        <dbReference type="ARBA" id="ARBA00022729"/>
    </source>
</evidence>
<evidence type="ECO:0000259" key="16">
    <source>
        <dbReference type="Pfam" id="PF07715"/>
    </source>
</evidence>
<evidence type="ECO:0000313" key="18">
    <source>
        <dbReference type="Proteomes" id="UP001597264"/>
    </source>
</evidence>
<keyword evidence="17" id="KW-0675">Receptor</keyword>
<dbReference type="InterPro" id="IPR012910">
    <property type="entry name" value="Plug_dom"/>
</dbReference>
<evidence type="ECO:0000256" key="10">
    <source>
        <dbReference type="ARBA" id="ARBA00023136"/>
    </source>
</evidence>
<evidence type="ECO:0000256" key="2">
    <source>
        <dbReference type="ARBA" id="ARBA00022448"/>
    </source>
</evidence>
<keyword evidence="5 12" id="KW-0812">Transmembrane</keyword>
<keyword evidence="3 12" id="KW-1134">Transmembrane beta strand</keyword>
<dbReference type="Pfam" id="PF07715">
    <property type="entry name" value="Plug"/>
    <property type="match status" value="1"/>
</dbReference>
<evidence type="ECO:0000256" key="11">
    <source>
        <dbReference type="ARBA" id="ARBA00023237"/>
    </source>
</evidence>
<feature type="domain" description="TonB-dependent receptor-like beta-barrel" evidence="15">
    <location>
        <begin position="224"/>
        <end position="669"/>
    </location>
</feature>
<dbReference type="Gene3D" id="2.170.130.10">
    <property type="entry name" value="TonB-dependent receptor, plug domain"/>
    <property type="match status" value="1"/>
</dbReference>
<evidence type="ECO:0000256" key="5">
    <source>
        <dbReference type="ARBA" id="ARBA00022692"/>
    </source>
</evidence>